<sequence length="166" mass="18938">MFENSKLDTVMKDNDVKEQFGRIKSELLKHVSGLSKRPSKSKYVVKCNLEQCSTLQTGHYHCSECDRIISRKDVAERHFRRCTLTVFQVTAETDRHTAETDDNVAKQTTRWQKQGDHLAETDNHNTGTGDHVAETDDHVAETEDHVAETDDHVAETEDHVAKQTTM</sequence>
<protein>
    <submittedName>
        <fullName evidence="2">Uncharacterized protein</fullName>
    </submittedName>
</protein>
<gene>
    <name evidence="2" type="ORF">MCOR_5454</name>
</gene>
<keyword evidence="3" id="KW-1185">Reference proteome</keyword>
<organism evidence="2 3">
    <name type="scientific">Mytilus coruscus</name>
    <name type="common">Sea mussel</name>
    <dbReference type="NCBI Taxonomy" id="42192"/>
    <lineage>
        <taxon>Eukaryota</taxon>
        <taxon>Metazoa</taxon>
        <taxon>Spiralia</taxon>
        <taxon>Lophotrochozoa</taxon>
        <taxon>Mollusca</taxon>
        <taxon>Bivalvia</taxon>
        <taxon>Autobranchia</taxon>
        <taxon>Pteriomorphia</taxon>
        <taxon>Mytilida</taxon>
        <taxon>Mytiloidea</taxon>
        <taxon>Mytilidae</taxon>
        <taxon>Mytilinae</taxon>
        <taxon>Mytilus</taxon>
    </lineage>
</organism>
<evidence type="ECO:0000313" key="3">
    <source>
        <dbReference type="Proteomes" id="UP000507470"/>
    </source>
</evidence>
<accession>A0A6J8AAA5</accession>
<feature type="region of interest" description="Disordered" evidence="1">
    <location>
        <begin position="98"/>
        <end position="166"/>
    </location>
</feature>
<dbReference type="EMBL" id="CACVKT020000969">
    <property type="protein sequence ID" value="CAC5364380.1"/>
    <property type="molecule type" value="Genomic_DNA"/>
</dbReference>
<feature type="compositionally biased region" description="Basic and acidic residues" evidence="1">
    <location>
        <begin position="131"/>
        <end position="166"/>
    </location>
</feature>
<reference evidence="2 3" key="1">
    <citation type="submission" date="2020-06" db="EMBL/GenBank/DDBJ databases">
        <authorList>
            <person name="Li R."/>
            <person name="Bekaert M."/>
        </authorList>
    </citation>
    <scope>NUCLEOTIDE SEQUENCE [LARGE SCALE GENOMIC DNA]</scope>
    <source>
        <strain evidence="3">wild</strain>
    </source>
</reference>
<evidence type="ECO:0000313" key="2">
    <source>
        <dbReference type="EMBL" id="CAC5364380.1"/>
    </source>
</evidence>
<dbReference type="AlphaFoldDB" id="A0A6J8AAA5"/>
<name>A0A6J8AAA5_MYTCO</name>
<evidence type="ECO:0000256" key="1">
    <source>
        <dbReference type="SAM" id="MobiDB-lite"/>
    </source>
</evidence>
<dbReference type="Proteomes" id="UP000507470">
    <property type="component" value="Unassembled WGS sequence"/>
</dbReference>
<proteinExistence type="predicted"/>
<feature type="compositionally biased region" description="Basic and acidic residues" evidence="1">
    <location>
        <begin position="113"/>
        <end position="123"/>
    </location>
</feature>